<reference evidence="3" key="2">
    <citation type="submission" date="2010-04" db="EMBL/GenBank/DDBJ databases">
        <authorList>
            <person name="Buell R."/>
            <person name="Hamilton J."/>
            <person name="Hostetler J."/>
        </authorList>
    </citation>
    <scope>NUCLEOTIDE SEQUENCE [LARGE SCALE GENOMIC DNA]</scope>
    <source>
        <strain evidence="3">DAOM:BR144</strain>
    </source>
</reference>
<reference evidence="3" key="1">
    <citation type="journal article" date="2010" name="Genome Biol.">
        <title>Genome sequence of the necrotrophic plant pathogen Pythium ultimum reveals original pathogenicity mechanisms and effector repertoire.</title>
        <authorList>
            <person name="Levesque C.A."/>
            <person name="Brouwer H."/>
            <person name="Cano L."/>
            <person name="Hamilton J.P."/>
            <person name="Holt C."/>
            <person name="Huitema E."/>
            <person name="Raffaele S."/>
            <person name="Robideau G.P."/>
            <person name="Thines M."/>
            <person name="Win J."/>
            <person name="Zerillo M.M."/>
            <person name="Beakes G.W."/>
            <person name="Boore J.L."/>
            <person name="Busam D."/>
            <person name="Dumas B."/>
            <person name="Ferriera S."/>
            <person name="Fuerstenberg S.I."/>
            <person name="Gachon C.M."/>
            <person name="Gaulin E."/>
            <person name="Govers F."/>
            <person name="Grenville-Briggs L."/>
            <person name="Horner N."/>
            <person name="Hostetler J."/>
            <person name="Jiang R.H."/>
            <person name="Johnson J."/>
            <person name="Krajaejun T."/>
            <person name="Lin H."/>
            <person name="Meijer H.J."/>
            <person name="Moore B."/>
            <person name="Morris P."/>
            <person name="Phuntmart V."/>
            <person name="Puiu D."/>
            <person name="Shetty J."/>
            <person name="Stajich J.E."/>
            <person name="Tripathy S."/>
            <person name="Wawra S."/>
            <person name="van West P."/>
            <person name="Whitty B.R."/>
            <person name="Coutinho P.M."/>
            <person name="Henrissat B."/>
            <person name="Martin F."/>
            <person name="Thomas P.D."/>
            <person name="Tyler B.M."/>
            <person name="De Vries R.P."/>
            <person name="Kamoun S."/>
            <person name="Yandell M."/>
            <person name="Tisserat N."/>
            <person name="Buell C.R."/>
        </authorList>
    </citation>
    <scope>NUCLEOTIDE SEQUENCE</scope>
    <source>
        <strain evidence="3">DAOM:BR144</strain>
    </source>
</reference>
<feature type="region of interest" description="Disordered" evidence="1">
    <location>
        <begin position="1"/>
        <end position="30"/>
    </location>
</feature>
<dbReference type="Proteomes" id="UP000019132">
    <property type="component" value="Unassembled WGS sequence"/>
</dbReference>
<dbReference type="EMBL" id="GL376617">
    <property type="status" value="NOT_ANNOTATED_CDS"/>
    <property type="molecule type" value="Genomic_DNA"/>
</dbReference>
<keyword evidence="3" id="KW-1185">Reference proteome</keyword>
<reference evidence="2" key="3">
    <citation type="submission" date="2015-02" db="UniProtKB">
        <authorList>
            <consortium name="EnsemblProtists"/>
        </authorList>
    </citation>
    <scope>IDENTIFICATION</scope>
    <source>
        <strain evidence="2">DAOM BR144</strain>
    </source>
</reference>
<accession>K3WSC7</accession>
<name>K3WSC7_GLOUD</name>
<evidence type="ECO:0000256" key="1">
    <source>
        <dbReference type="SAM" id="MobiDB-lite"/>
    </source>
</evidence>
<dbReference type="VEuPathDB" id="FungiDB:PYU1_G007855"/>
<dbReference type="EnsemblProtists" id="PYU1_T007871">
    <property type="protein sequence ID" value="PYU1_T007871"/>
    <property type="gene ID" value="PYU1_G007855"/>
</dbReference>
<evidence type="ECO:0000313" key="2">
    <source>
        <dbReference type="EnsemblProtists" id="PYU1_T007871"/>
    </source>
</evidence>
<sequence>MIHRQHGRKRRQSSTFANSRPVRARAYKSQ</sequence>
<dbReference type="AlphaFoldDB" id="K3WSC7"/>
<feature type="compositionally biased region" description="Basic residues" evidence="1">
    <location>
        <begin position="1"/>
        <end position="12"/>
    </location>
</feature>
<protein>
    <submittedName>
        <fullName evidence="2">Uncharacterized protein</fullName>
    </submittedName>
</protein>
<dbReference type="HOGENOM" id="CLU_3407235_0_0_1"/>
<dbReference type="InParanoid" id="K3WSC7"/>
<proteinExistence type="predicted"/>
<evidence type="ECO:0000313" key="3">
    <source>
        <dbReference type="Proteomes" id="UP000019132"/>
    </source>
</evidence>
<organism evidence="2 3">
    <name type="scientific">Globisporangium ultimum (strain ATCC 200006 / CBS 805.95 / DAOM BR144)</name>
    <name type="common">Pythium ultimum</name>
    <dbReference type="NCBI Taxonomy" id="431595"/>
    <lineage>
        <taxon>Eukaryota</taxon>
        <taxon>Sar</taxon>
        <taxon>Stramenopiles</taxon>
        <taxon>Oomycota</taxon>
        <taxon>Peronosporomycetes</taxon>
        <taxon>Pythiales</taxon>
        <taxon>Pythiaceae</taxon>
        <taxon>Globisporangium</taxon>
    </lineage>
</organism>